<dbReference type="EC" id="2.4.1.255" evidence="1"/>
<dbReference type="RefSeq" id="XP_030995749.1">
    <property type="nucleotide sequence ID" value="XM_031138725.1"/>
</dbReference>
<keyword evidence="2" id="KW-0328">Glycosyltransferase</keyword>
<dbReference type="AlphaFoldDB" id="A0A507BB31"/>
<keyword evidence="12" id="KW-0812">Transmembrane</keyword>
<evidence type="ECO:0000256" key="1">
    <source>
        <dbReference type="ARBA" id="ARBA00011970"/>
    </source>
</evidence>
<organism evidence="14 15">
    <name type="scientific">Thyridium curvatum</name>
    <dbReference type="NCBI Taxonomy" id="1093900"/>
    <lineage>
        <taxon>Eukaryota</taxon>
        <taxon>Fungi</taxon>
        <taxon>Dikarya</taxon>
        <taxon>Ascomycota</taxon>
        <taxon>Pezizomycotina</taxon>
        <taxon>Sordariomycetes</taxon>
        <taxon>Sordariomycetidae</taxon>
        <taxon>Thyridiales</taxon>
        <taxon>Thyridiaceae</taxon>
        <taxon>Thyridium</taxon>
    </lineage>
</organism>
<dbReference type="Proteomes" id="UP000319257">
    <property type="component" value="Unassembled WGS sequence"/>
</dbReference>
<dbReference type="InterPro" id="IPR007657">
    <property type="entry name" value="Glycosyltransferase_61"/>
</dbReference>
<keyword evidence="15" id="KW-1185">Reference proteome</keyword>
<sequence>MLAPYTFGRLRLFIIIGSLLLFLVTTYGLSRSSSRTHPSHSWSGFTKASLTTNSKNGSLSIPELEEIPPLKPGESAFCEDRFGPRYLEQLRDHTIQYCKPDSSAARLSCLHSHVHNDNNHDSFCIGQGALLDLPQAKFVLDCEVRDPDADEREKGLLAFSSLKTYWYQTGPKVVFDKYVEFSEGSAEPSSELPQNKHKNEFAILIKREGEGNLWHCLMEIWAMTITMDTLRISRDSEDKPFFSFPEDIANTQVFILDDKPNGPYFGLWELLSKRKPLRLTGNKAEPKALAQYEGKRLDIIAPLPGASNSLWQNDWVVRDCTESPLLRLFVQRVFQHLHIPHKPGPHAPVKNQQDVTLTFIDRRGTRQLLHHEELIDGLRTRFPDVHVQSVDFGSIPFAEQLRVVQETDVLVGVHGAGLTHTMFMREGAGAVVEIQPDGLFHKGFQNLAGMTGQRYFSAHAEMVAPGGRTEKRADKEDDGPGEGDTEYSSRGQSSRLRRDNDWQNSDVRMEEDRFVALVEMAIKSLASEAVRSEDVV</sequence>
<evidence type="ECO:0000256" key="12">
    <source>
        <dbReference type="SAM" id="Phobius"/>
    </source>
</evidence>
<comment type="catalytic activity">
    <reaction evidence="9">
        <text>L-seryl-[protein] + UDP-N-acetyl-alpha-D-glucosamine = 3-O-(N-acetyl-beta-D-glucosaminyl)-L-seryl-[protein] + UDP + H(+)</text>
        <dbReference type="Rhea" id="RHEA:48904"/>
        <dbReference type="Rhea" id="RHEA-COMP:9863"/>
        <dbReference type="Rhea" id="RHEA-COMP:12251"/>
        <dbReference type="ChEBI" id="CHEBI:15378"/>
        <dbReference type="ChEBI" id="CHEBI:29999"/>
        <dbReference type="ChEBI" id="CHEBI:57705"/>
        <dbReference type="ChEBI" id="CHEBI:58223"/>
        <dbReference type="ChEBI" id="CHEBI:90838"/>
        <dbReference type="EC" id="2.4.1.255"/>
    </reaction>
</comment>
<evidence type="ECO:0000256" key="4">
    <source>
        <dbReference type="ARBA" id="ARBA00022729"/>
    </source>
</evidence>
<keyword evidence="12" id="KW-0472">Membrane</keyword>
<proteinExistence type="predicted"/>
<feature type="domain" description="Glycosyltransferase 61 catalytic" evidence="13">
    <location>
        <begin position="345"/>
        <end position="430"/>
    </location>
</feature>
<name>A0A507BB31_9PEZI</name>
<accession>A0A507BB31</accession>
<dbReference type="InParanoid" id="A0A507BB31"/>
<keyword evidence="5" id="KW-0256">Endoplasmic reticulum</keyword>
<evidence type="ECO:0000256" key="5">
    <source>
        <dbReference type="ARBA" id="ARBA00022824"/>
    </source>
</evidence>
<gene>
    <name evidence="14" type="ORF">E0L32_000432</name>
</gene>
<feature type="compositionally biased region" description="Acidic residues" evidence="11">
    <location>
        <begin position="476"/>
        <end position="485"/>
    </location>
</feature>
<dbReference type="EMBL" id="SKBQ01000002">
    <property type="protein sequence ID" value="TPX14038.1"/>
    <property type="molecule type" value="Genomic_DNA"/>
</dbReference>
<dbReference type="Pfam" id="PF04577">
    <property type="entry name" value="Glyco_transf_61"/>
    <property type="match status" value="1"/>
</dbReference>
<keyword evidence="4" id="KW-0732">Signal</keyword>
<reference evidence="14 15" key="1">
    <citation type="submission" date="2019-06" db="EMBL/GenBank/DDBJ databases">
        <title>Draft genome sequence of the filamentous fungus Phialemoniopsis curvata isolated from diesel fuel.</title>
        <authorList>
            <person name="Varaljay V.A."/>
            <person name="Lyon W.J."/>
            <person name="Crouch A.L."/>
            <person name="Drake C.E."/>
            <person name="Hollomon J.M."/>
            <person name="Nadeau L.J."/>
            <person name="Nunn H.S."/>
            <person name="Stevenson B.S."/>
            <person name="Bojanowski C.L."/>
            <person name="Crookes-Goodson W.J."/>
        </authorList>
    </citation>
    <scope>NUCLEOTIDE SEQUENCE [LARGE SCALE GENOMIC DNA]</scope>
    <source>
        <strain evidence="14 15">D216</strain>
    </source>
</reference>
<evidence type="ECO:0000256" key="9">
    <source>
        <dbReference type="ARBA" id="ARBA00048317"/>
    </source>
</evidence>
<evidence type="ECO:0000313" key="14">
    <source>
        <dbReference type="EMBL" id="TPX14038.1"/>
    </source>
</evidence>
<dbReference type="GeneID" id="41967879"/>
<dbReference type="OrthoDB" id="529273at2759"/>
<evidence type="ECO:0000256" key="6">
    <source>
        <dbReference type="ARBA" id="ARBA00023180"/>
    </source>
</evidence>
<dbReference type="GO" id="GO:0097363">
    <property type="term" value="F:protein O-acetylglucosaminyltransferase activity"/>
    <property type="evidence" value="ECO:0007669"/>
    <property type="project" value="UniProtKB-EC"/>
</dbReference>
<dbReference type="PANTHER" id="PTHR20961">
    <property type="entry name" value="GLYCOSYLTRANSFERASE"/>
    <property type="match status" value="1"/>
</dbReference>
<dbReference type="STRING" id="1093900.A0A507BB31"/>
<comment type="catalytic activity">
    <reaction evidence="10">
        <text>L-threonyl-[protein] + UDP-N-acetyl-alpha-D-glucosamine = 3-O-(N-acetyl-beta-D-glucosaminyl)-L-threonyl-[protein] + UDP + H(+)</text>
        <dbReference type="Rhea" id="RHEA:48908"/>
        <dbReference type="Rhea" id="RHEA-COMP:11060"/>
        <dbReference type="Rhea" id="RHEA-COMP:12252"/>
        <dbReference type="ChEBI" id="CHEBI:15378"/>
        <dbReference type="ChEBI" id="CHEBI:30013"/>
        <dbReference type="ChEBI" id="CHEBI:57705"/>
        <dbReference type="ChEBI" id="CHEBI:58223"/>
        <dbReference type="ChEBI" id="CHEBI:90840"/>
        <dbReference type="EC" id="2.4.1.255"/>
    </reaction>
</comment>
<evidence type="ECO:0000259" key="13">
    <source>
        <dbReference type="Pfam" id="PF04577"/>
    </source>
</evidence>
<dbReference type="InterPro" id="IPR049625">
    <property type="entry name" value="Glyco_transf_61_cat"/>
</dbReference>
<dbReference type="PANTHER" id="PTHR20961:SF148">
    <property type="entry name" value="EGF DOMAIN-SPECIFIC O-LINKED N-ACETYLGLUCOSAMINE TRANSFERASE"/>
    <property type="match status" value="1"/>
</dbReference>
<evidence type="ECO:0000256" key="3">
    <source>
        <dbReference type="ARBA" id="ARBA00022679"/>
    </source>
</evidence>
<keyword evidence="3" id="KW-0808">Transferase</keyword>
<feature type="transmembrane region" description="Helical" evidence="12">
    <location>
        <begin position="12"/>
        <end position="30"/>
    </location>
</feature>
<keyword evidence="12" id="KW-1133">Transmembrane helix</keyword>
<evidence type="ECO:0000256" key="10">
    <source>
        <dbReference type="ARBA" id="ARBA00049432"/>
    </source>
</evidence>
<evidence type="ECO:0000256" key="2">
    <source>
        <dbReference type="ARBA" id="ARBA00022676"/>
    </source>
</evidence>
<evidence type="ECO:0000256" key="7">
    <source>
        <dbReference type="ARBA" id="ARBA00040944"/>
    </source>
</evidence>
<comment type="caution">
    <text evidence="14">The sequence shown here is derived from an EMBL/GenBank/DDBJ whole genome shotgun (WGS) entry which is preliminary data.</text>
</comment>
<dbReference type="GO" id="GO:0005788">
    <property type="term" value="C:endoplasmic reticulum lumen"/>
    <property type="evidence" value="ECO:0007669"/>
    <property type="project" value="TreeGrafter"/>
</dbReference>
<protein>
    <recommendedName>
        <fullName evidence="7">EGF domain-specific O-linked N-acetylglucosamine transferase</fullName>
        <ecNumber evidence="1">2.4.1.255</ecNumber>
    </recommendedName>
    <alternativeName>
        <fullName evidence="8">Extracellular O-linked N-acetylglucosamine transferase</fullName>
    </alternativeName>
</protein>
<evidence type="ECO:0000256" key="8">
    <source>
        <dbReference type="ARBA" id="ARBA00042574"/>
    </source>
</evidence>
<keyword evidence="6" id="KW-0325">Glycoprotein</keyword>
<feature type="region of interest" description="Disordered" evidence="11">
    <location>
        <begin position="464"/>
        <end position="504"/>
    </location>
</feature>
<evidence type="ECO:0000313" key="15">
    <source>
        <dbReference type="Proteomes" id="UP000319257"/>
    </source>
</evidence>
<evidence type="ECO:0000256" key="11">
    <source>
        <dbReference type="SAM" id="MobiDB-lite"/>
    </source>
</evidence>